<sequence>MSAKPLRNSEGVNKPFRSPFNTPQNDNKKNHTNTPELNTHETPLKVSVAKRLLFQQSLSFKKLHLDEESCNKHTDIEVTEKLYQADLESLKKRIQQKKKSVEALKTELLYKKKNKAESVEAAIKKWTKCCQSALVDYQNNLQEKNSQTVKMSEILSWFNANPDTVRFSIDDDTFY</sequence>
<proteinExistence type="predicted"/>
<protein>
    <recommendedName>
        <fullName evidence="5">Meiosis protein 5 homolog</fullName>
    </recommendedName>
</protein>
<name>A0AAW0ZKE3_9HYME</name>
<evidence type="ECO:0000313" key="3">
    <source>
        <dbReference type="EMBL" id="KAK9297689.1"/>
    </source>
</evidence>
<gene>
    <name evidence="3" type="ORF">QLX08_008733</name>
</gene>
<feature type="coiled-coil region" evidence="1">
    <location>
        <begin position="80"/>
        <end position="107"/>
    </location>
</feature>
<evidence type="ECO:0008006" key="5">
    <source>
        <dbReference type="Google" id="ProtNLM"/>
    </source>
</evidence>
<organism evidence="3 4">
    <name type="scientific">Tetragonisca angustula</name>
    <dbReference type="NCBI Taxonomy" id="166442"/>
    <lineage>
        <taxon>Eukaryota</taxon>
        <taxon>Metazoa</taxon>
        <taxon>Ecdysozoa</taxon>
        <taxon>Arthropoda</taxon>
        <taxon>Hexapoda</taxon>
        <taxon>Insecta</taxon>
        <taxon>Pterygota</taxon>
        <taxon>Neoptera</taxon>
        <taxon>Endopterygota</taxon>
        <taxon>Hymenoptera</taxon>
        <taxon>Apocrita</taxon>
        <taxon>Aculeata</taxon>
        <taxon>Apoidea</taxon>
        <taxon>Anthophila</taxon>
        <taxon>Apidae</taxon>
        <taxon>Tetragonisca</taxon>
    </lineage>
</organism>
<dbReference type="EMBL" id="JAWNGG020000187">
    <property type="protein sequence ID" value="KAK9297689.1"/>
    <property type="molecule type" value="Genomic_DNA"/>
</dbReference>
<feature type="region of interest" description="Disordered" evidence="2">
    <location>
        <begin position="1"/>
        <end position="40"/>
    </location>
</feature>
<keyword evidence="4" id="KW-1185">Reference proteome</keyword>
<reference evidence="3 4" key="1">
    <citation type="submission" date="2024-05" db="EMBL/GenBank/DDBJ databases">
        <title>The nuclear and mitochondrial genome assemblies of Tetragonisca angustula (Apidae: Meliponini), a tiny yet remarkable pollinator in the Neotropics.</title>
        <authorList>
            <person name="Ferrari R."/>
            <person name="Ricardo P.C."/>
            <person name="Dias F.C."/>
            <person name="Araujo N.S."/>
            <person name="Soares D.O."/>
            <person name="Zhou Q.-S."/>
            <person name="Zhu C.-D."/>
            <person name="Coutinho L."/>
            <person name="Airas M.C."/>
            <person name="Batista T.M."/>
        </authorList>
    </citation>
    <scope>NUCLEOTIDE SEQUENCE [LARGE SCALE GENOMIC DNA]</scope>
    <source>
        <strain evidence="3">ASF017062</strain>
        <tissue evidence="3">Abdomen</tissue>
    </source>
</reference>
<keyword evidence="1" id="KW-0175">Coiled coil</keyword>
<dbReference type="AlphaFoldDB" id="A0AAW0ZKE3"/>
<comment type="caution">
    <text evidence="3">The sequence shown here is derived from an EMBL/GenBank/DDBJ whole genome shotgun (WGS) entry which is preliminary data.</text>
</comment>
<evidence type="ECO:0000256" key="1">
    <source>
        <dbReference type="SAM" id="Coils"/>
    </source>
</evidence>
<evidence type="ECO:0000256" key="2">
    <source>
        <dbReference type="SAM" id="MobiDB-lite"/>
    </source>
</evidence>
<dbReference type="Proteomes" id="UP001432146">
    <property type="component" value="Unassembled WGS sequence"/>
</dbReference>
<evidence type="ECO:0000313" key="4">
    <source>
        <dbReference type="Proteomes" id="UP001432146"/>
    </source>
</evidence>
<accession>A0AAW0ZKE3</accession>